<accession>A0A2P2M7B7</accession>
<feature type="domain" description="RRM" evidence="5">
    <location>
        <begin position="24"/>
        <end position="96"/>
    </location>
</feature>
<dbReference type="InterPro" id="IPR000504">
    <property type="entry name" value="RRM_dom"/>
</dbReference>
<dbReference type="Pfam" id="PF00076">
    <property type="entry name" value="RRM_1"/>
    <property type="match status" value="1"/>
</dbReference>
<dbReference type="InterPro" id="IPR012677">
    <property type="entry name" value="Nucleotide-bd_a/b_plait_sf"/>
</dbReference>
<evidence type="ECO:0000256" key="3">
    <source>
        <dbReference type="SAM" id="MobiDB-lite"/>
    </source>
</evidence>
<keyword evidence="4" id="KW-0472">Membrane</keyword>
<keyword evidence="4" id="KW-1133">Transmembrane helix</keyword>
<organism evidence="6">
    <name type="scientific">Rhizophora mucronata</name>
    <name type="common">Asiatic mangrove</name>
    <dbReference type="NCBI Taxonomy" id="61149"/>
    <lineage>
        <taxon>Eukaryota</taxon>
        <taxon>Viridiplantae</taxon>
        <taxon>Streptophyta</taxon>
        <taxon>Embryophyta</taxon>
        <taxon>Tracheophyta</taxon>
        <taxon>Spermatophyta</taxon>
        <taxon>Magnoliopsida</taxon>
        <taxon>eudicotyledons</taxon>
        <taxon>Gunneridae</taxon>
        <taxon>Pentapetalae</taxon>
        <taxon>rosids</taxon>
        <taxon>fabids</taxon>
        <taxon>Malpighiales</taxon>
        <taxon>Rhizophoraceae</taxon>
        <taxon>Rhizophora</taxon>
    </lineage>
</organism>
<dbReference type="SMART" id="SM00360">
    <property type="entry name" value="RRM"/>
    <property type="match status" value="1"/>
</dbReference>
<keyword evidence="1 2" id="KW-0694">RNA-binding</keyword>
<dbReference type="Gene3D" id="3.30.70.330">
    <property type="match status" value="1"/>
</dbReference>
<name>A0A2P2M7B7_RHIMU</name>
<evidence type="ECO:0000256" key="4">
    <source>
        <dbReference type="SAM" id="Phobius"/>
    </source>
</evidence>
<feature type="transmembrane region" description="Helical" evidence="4">
    <location>
        <begin position="100"/>
        <end position="120"/>
    </location>
</feature>
<dbReference type="GO" id="GO:0003723">
    <property type="term" value="F:RNA binding"/>
    <property type="evidence" value="ECO:0007669"/>
    <property type="project" value="UniProtKB-UniRule"/>
</dbReference>
<dbReference type="EMBL" id="GGEC01045633">
    <property type="protein sequence ID" value="MBX26117.1"/>
    <property type="molecule type" value="Transcribed_RNA"/>
</dbReference>
<dbReference type="PROSITE" id="PS50102">
    <property type="entry name" value="RRM"/>
    <property type="match status" value="1"/>
</dbReference>
<dbReference type="SUPFAM" id="SSF54928">
    <property type="entry name" value="RNA-binding domain, RBD"/>
    <property type="match status" value="1"/>
</dbReference>
<evidence type="ECO:0000256" key="1">
    <source>
        <dbReference type="ARBA" id="ARBA00022884"/>
    </source>
</evidence>
<feature type="region of interest" description="Disordered" evidence="3">
    <location>
        <begin position="1"/>
        <end position="22"/>
    </location>
</feature>
<dbReference type="AlphaFoldDB" id="A0A2P2M7B7"/>
<protein>
    <submittedName>
        <fullName evidence="6">Protein no-on-transient A</fullName>
    </submittedName>
</protein>
<dbReference type="PANTHER" id="PTHR23189">
    <property type="entry name" value="RNA RECOGNITION MOTIF-CONTAINING"/>
    <property type="match status" value="1"/>
</dbReference>
<evidence type="ECO:0000256" key="2">
    <source>
        <dbReference type="PROSITE-ProRule" id="PRU00176"/>
    </source>
</evidence>
<evidence type="ECO:0000259" key="5">
    <source>
        <dbReference type="PROSITE" id="PS50102"/>
    </source>
</evidence>
<proteinExistence type="predicted"/>
<dbReference type="InterPro" id="IPR035979">
    <property type="entry name" value="RBD_domain_sf"/>
</dbReference>
<keyword evidence="4" id="KW-0812">Transmembrane</keyword>
<reference evidence="6" key="1">
    <citation type="submission" date="2018-02" db="EMBL/GenBank/DDBJ databases">
        <title>Rhizophora mucronata_Transcriptome.</title>
        <authorList>
            <person name="Meera S.P."/>
            <person name="Sreeshan A."/>
            <person name="Augustine A."/>
        </authorList>
    </citation>
    <scope>NUCLEOTIDE SEQUENCE</scope>
    <source>
        <tissue evidence="6">Leaf</tissue>
    </source>
</reference>
<dbReference type="FunFam" id="3.30.70.330:FF:000415">
    <property type="entry name" value="Flowering time control protein FPA"/>
    <property type="match status" value="1"/>
</dbReference>
<evidence type="ECO:0000313" key="6">
    <source>
        <dbReference type="EMBL" id="MBX26117.1"/>
    </source>
</evidence>
<sequence length="122" mass="13758">MAPPPMRSSKQGLRESEEAEAPSNNLWVGNLSADVTDRDLMDLFAKYGALDSVTTYSSRSYAFVFFKRVEDATAAKEALQGMELRGNALRIEFARPVCRFSFVSVSLGVFGCWIWFVFLWNI</sequence>